<dbReference type="Proteomes" id="UP000499080">
    <property type="component" value="Unassembled WGS sequence"/>
</dbReference>
<evidence type="ECO:0000313" key="1">
    <source>
        <dbReference type="EMBL" id="GBM73966.1"/>
    </source>
</evidence>
<keyword evidence="2" id="KW-1185">Reference proteome</keyword>
<gene>
    <name evidence="1" type="ORF">AVEN_121780_1</name>
</gene>
<dbReference type="EMBL" id="BGPR01002468">
    <property type="protein sequence ID" value="GBM73966.1"/>
    <property type="molecule type" value="Genomic_DNA"/>
</dbReference>
<comment type="caution">
    <text evidence="1">The sequence shown here is derived from an EMBL/GenBank/DDBJ whole genome shotgun (WGS) entry which is preliminary data.</text>
</comment>
<reference evidence="1 2" key="1">
    <citation type="journal article" date="2019" name="Sci. Rep.">
        <title>Orb-weaving spider Araneus ventricosus genome elucidates the spidroin gene catalogue.</title>
        <authorList>
            <person name="Kono N."/>
            <person name="Nakamura H."/>
            <person name="Ohtoshi R."/>
            <person name="Moran D.A.P."/>
            <person name="Shinohara A."/>
            <person name="Yoshida Y."/>
            <person name="Fujiwara M."/>
            <person name="Mori M."/>
            <person name="Tomita M."/>
            <person name="Arakawa K."/>
        </authorList>
    </citation>
    <scope>NUCLEOTIDE SEQUENCE [LARGE SCALE GENOMIC DNA]</scope>
</reference>
<protein>
    <submittedName>
        <fullName evidence="1">Uncharacterized protein</fullName>
    </submittedName>
</protein>
<sequence length="130" mass="14824">MVVRSVLRYPRVPGSIPNSTEDLICSITRGTLEGKTFSHWLAVVVCIEICRFKCHPRHLIMVQNDEVSSKNKSRVASKSYIYQTKQRIALYIMSKFINIIEFLIESIADGGRQEKQSWGHSKGTRGLVLK</sequence>
<organism evidence="1 2">
    <name type="scientific">Araneus ventricosus</name>
    <name type="common">Orbweaver spider</name>
    <name type="synonym">Epeira ventricosa</name>
    <dbReference type="NCBI Taxonomy" id="182803"/>
    <lineage>
        <taxon>Eukaryota</taxon>
        <taxon>Metazoa</taxon>
        <taxon>Ecdysozoa</taxon>
        <taxon>Arthropoda</taxon>
        <taxon>Chelicerata</taxon>
        <taxon>Arachnida</taxon>
        <taxon>Araneae</taxon>
        <taxon>Araneomorphae</taxon>
        <taxon>Entelegynae</taxon>
        <taxon>Araneoidea</taxon>
        <taxon>Araneidae</taxon>
        <taxon>Araneus</taxon>
    </lineage>
</organism>
<name>A0A4Y2IA62_ARAVE</name>
<dbReference type="AlphaFoldDB" id="A0A4Y2IA62"/>
<evidence type="ECO:0000313" key="2">
    <source>
        <dbReference type="Proteomes" id="UP000499080"/>
    </source>
</evidence>
<proteinExistence type="predicted"/>
<accession>A0A4Y2IA62</accession>